<accession>A0AAV5M1E7</accession>
<evidence type="ECO:0000313" key="1">
    <source>
        <dbReference type="EMBL" id="GKV42879.1"/>
    </source>
</evidence>
<reference evidence="1 2" key="1">
    <citation type="journal article" date="2021" name="Commun. Biol.">
        <title>The genome of Shorea leprosula (Dipterocarpaceae) highlights the ecological relevance of drought in aseasonal tropical rainforests.</title>
        <authorList>
            <person name="Ng K.K.S."/>
            <person name="Kobayashi M.J."/>
            <person name="Fawcett J.A."/>
            <person name="Hatakeyama M."/>
            <person name="Paape T."/>
            <person name="Ng C.H."/>
            <person name="Ang C.C."/>
            <person name="Tnah L.H."/>
            <person name="Lee C.T."/>
            <person name="Nishiyama T."/>
            <person name="Sese J."/>
            <person name="O'Brien M.J."/>
            <person name="Copetti D."/>
            <person name="Mohd Noor M.I."/>
            <person name="Ong R.C."/>
            <person name="Putra M."/>
            <person name="Sireger I.Z."/>
            <person name="Indrioko S."/>
            <person name="Kosugi Y."/>
            <person name="Izuno A."/>
            <person name="Isagi Y."/>
            <person name="Lee S.L."/>
            <person name="Shimizu K.K."/>
        </authorList>
    </citation>
    <scope>NUCLEOTIDE SEQUENCE [LARGE SCALE GENOMIC DNA]</scope>
    <source>
        <strain evidence="1">214</strain>
    </source>
</reference>
<protein>
    <submittedName>
        <fullName evidence="1">Uncharacterized protein</fullName>
    </submittedName>
</protein>
<dbReference type="Proteomes" id="UP001054252">
    <property type="component" value="Unassembled WGS sequence"/>
</dbReference>
<dbReference type="EMBL" id="BPVZ01000162">
    <property type="protein sequence ID" value="GKV42879.1"/>
    <property type="molecule type" value="Genomic_DNA"/>
</dbReference>
<name>A0AAV5M1E7_9ROSI</name>
<gene>
    <name evidence="1" type="ORF">SLEP1_g50241</name>
</gene>
<comment type="caution">
    <text evidence="1">The sequence shown here is derived from an EMBL/GenBank/DDBJ whole genome shotgun (WGS) entry which is preliminary data.</text>
</comment>
<dbReference type="AlphaFoldDB" id="A0AAV5M1E7"/>
<keyword evidence="2" id="KW-1185">Reference proteome</keyword>
<proteinExistence type="predicted"/>
<organism evidence="1 2">
    <name type="scientific">Rubroshorea leprosula</name>
    <dbReference type="NCBI Taxonomy" id="152421"/>
    <lineage>
        <taxon>Eukaryota</taxon>
        <taxon>Viridiplantae</taxon>
        <taxon>Streptophyta</taxon>
        <taxon>Embryophyta</taxon>
        <taxon>Tracheophyta</taxon>
        <taxon>Spermatophyta</taxon>
        <taxon>Magnoliopsida</taxon>
        <taxon>eudicotyledons</taxon>
        <taxon>Gunneridae</taxon>
        <taxon>Pentapetalae</taxon>
        <taxon>rosids</taxon>
        <taxon>malvids</taxon>
        <taxon>Malvales</taxon>
        <taxon>Dipterocarpaceae</taxon>
        <taxon>Rubroshorea</taxon>
    </lineage>
</organism>
<evidence type="ECO:0000313" key="2">
    <source>
        <dbReference type="Proteomes" id="UP001054252"/>
    </source>
</evidence>
<sequence length="41" mass="4469">MMIGVIRAGAEVKRVTLGHCGRSRNWVAVTEAEVKCNEALL</sequence>